<dbReference type="SUPFAM" id="SSF48371">
    <property type="entry name" value="ARM repeat"/>
    <property type="match status" value="2"/>
</dbReference>
<feature type="transmembrane region" description="Helical" evidence="2">
    <location>
        <begin position="70"/>
        <end position="87"/>
    </location>
</feature>
<accession>A0A5C3KUT6</accession>
<evidence type="ECO:0000256" key="2">
    <source>
        <dbReference type="SAM" id="Phobius"/>
    </source>
</evidence>
<proteinExistence type="predicted"/>
<dbReference type="InterPro" id="IPR011989">
    <property type="entry name" value="ARM-like"/>
</dbReference>
<keyword evidence="2" id="KW-0812">Transmembrane</keyword>
<evidence type="ECO:0000313" key="4">
    <source>
        <dbReference type="EMBL" id="TFK19648.1"/>
    </source>
</evidence>
<dbReference type="Gene3D" id="1.25.10.10">
    <property type="entry name" value="Leucine-rich Repeat Variant"/>
    <property type="match status" value="1"/>
</dbReference>
<dbReference type="Proteomes" id="UP000307440">
    <property type="component" value="Unassembled WGS sequence"/>
</dbReference>
<keyword evidence="5" id="KW-1185">Reference proteome</keyword>
<feature type="region of interest" description="Disordered" evidence="1">
    <location>
        <begin position="1"/>
        <end position="39"/>
    </location>
</feature>
<gene>
    <name evidence="4" type="ORF">FA15DRAFT_708788</name>
</gene>
<name>A0A5C3KUT6_COPMA</name>
<dbReference type="InterPro" id="IPR016024">
    <property type="entry name" value="ARM-type_fold"/>
</dbReference>
<evidence type="ECO:0000256" key="1">
    <source>
        <dbReference type="SAM" id="MobiDB-lite"/>
    </source>
</evidence>
<protein>
    <recommendedName>
        <fullName evidence="3">DUF6535 domain-containing protein</fullName>
    </recommendedName>
</protein>
<organism evidence="4 5">
    <name type="scientific">Coprinopsis marcescibilis</name>
    <name type="common">Agaric fungus</name>
    <name type="synonym">Psathyrella marcescibilis</name>
    <dbReference type="NCBI Taxonomy" id="230819"/>
    <lineage>
        <taxon>Eukaryota</taxon>
        <taxon>Fungi</taxon>
        <taxon>Dikarya</taxon>
        <taxon>Basidiomycota</taxon>
        <taxon>Agaricomycotina</taxon>
        <taxon>Agaricomycetes</taxon>
        <taxon>Agaricomycetidae</taxon>
        <taxon>Agaricales</taxon>
        <taxon>Agaricineae</taxon>
        <taxon>Psathyrellaceae</taxon>
        <taxon>Coprinopsis</taxon>
    </lineage>
</organism>
<feature type="compositionally biased region" description="Polar residues" evidence="1">
    <location>
        <begin position="1076"/>
        <end position="1090"/>
    </location>
</feature>
<feature type="domain" description="DUF6535" evidence="3">
    <location>
        <begin position="46"/>
        <end position="209"/>
    </location>
</feature>
<evidence type="ECO:0000313" key="5">
    <source>
        <dbReference type="Proteomes" id="UP000307440"/>
    </source>
</evidence>
<keyword evidence="2" id="KW-0472">Membrane</keyword>
<sequence length="1644" mass="183528">MPRDPDVEQGIPHPNPTVRLSTDTRQHPPNGDQNHEQDFRSDSKIWPMYLKEASDEAKNRAEVWKTSLDSLLLFAGLFAGVVAGFIIESRQSLRLGDQEELLTKILAQMRKEEPPEREEPSHTVVSVNALWLSSLLTILFDAILAVLAKSWLVNFTPLTPRLNSDDAYRRWMLDARTEQWWMERVITLIPLLVQCAFFLFGAGLVVQIFSDYDRLGWLVLSFVAAAGVVYIVITCLPLVYGKEVCPFSTPLSDLLLLIPPWIKKVFGSKNSTSASKPPDQDTLAKIVDKVIESTNTKHVDEAIGELNIHRPHRERWKTLKAIPAASLRRIQSCIYDRHNPQRDVILSHHLESISQGIHHPDWNKEEMSDWKKLLEESLLPNHPLNRWNTFPHAVQPLAFSVRLPLLLQLGLDIDASEVDHKPWQMLVREWRPGHRFQIVNAACRGILGKHPNIRKLSTFVLGFHLVNVAAEGTRSEWGHVADEDKKKSRVLVQHCLQAFLQELAQRWEEELQNLIRYAPPKDIFGSFAFALHLSQYRNPETVEKVVKLIAITAQDGRHVPIEVSLVVLWLLEVIISARSPLASEVAKKEIAKLAGAQVNNSDSTPPYPPEAFRLVIRRGLVLFTEHNNIAYISPSDFRFICELMVSVVPPWGSNNVVVVDISDAEFICDLTEALLYRDGGGIDSPEYYKLLVELPAKDENFKAFITTGIDILVHKQIQSAERSGRERHRALELVVQLISLELWSEGFSSDLRFLDAISNLIQAETHDSLIPSAAMKKLVKVLDGKGMLGFQPGCIQAQCLYTVTEKLRKIILSELKDAFVAAISDIRPSEDGFAHLEDALVIYASELREYAGDLIKDIIPILVQAASVQLGRKSVLQAMLGLLRVSGDDENLRTSFETSLESVDLGVFSTIDSHEWKISFIQCLSEFLRASRKSAAQPRSTQFSDRLVEIIIDAAICDYDEDVCHKAFTLSVELIDYVESKSQKSLLSRLLEKVAEDDRDEQRKRVAEIRIALLMMKIDGAPESSQIFGKYFKSSNTESGSYDFVERMETDKSNTLRRSLVSFISQHSTAGAEGSTPHSPYSPPGTQFTAESPTQNWLSSLLRLAKDEDYSVRREAFECLLTLTRRASTKIDVPISLLLGTAFGDSKDPDAGVRFAAVRCLLSVLQNPAASPNGDTLSLLSSGLRQPTHAFGLLPLRKLHTLHVDESDSQVRRAWAIAVSILALRAHGLEDGPSTLAHIFSSDVAQEVQTAALSGLCNLHSKNASLARLVFSSVLRTVEERLLNGGDEQLQDLERLRLLIKECRIKKIPLNLNPTLPILVKMAISSELNDVSDSAMKVLTQVANDTTTLGPILLNICLTLTTVTYCGRRAILSLLDDQIDIIRSRQVDFGIINGANGIRALDTALEIGSDLVRSTALRVLLKLCRMRIPLLLKALARLSGKVIKIALQDPNPVMQEGALHLLIDLCQEADSFAKVKANPLPFLQLLGDKRLALPGLQVISLIAKDDLARESIASWIIASANSNDNVEHDISVLVLETLLTEKRVGSKHFDYVLLLKAWALSLKPDRNRSRFGVKVTSALVCHYYYSIFAPQPTGLPSQVVDWLTAAVFSQHVSKTELEGWLPMIKDTQNSTTTATATQEVQIPP</sequence>
<feature type="transmembrane region" description="Helical" evidence="2">
    <location>
        <begin position="218"/>
        <end position="240"/>
    </location>
</feature>
<dbReference type="OrthoDB" id="3219854at2759"/>
<feature type="transmembrane region" description="Helical" evidence="2">
    <location>
        <begin position="129"/>
        <end position="152"/>
    </location>
</feature>
<evidence type="ECO:0000259" key="3">
    <source>
        <dbReference type="Pfam" id="PF20153"/>
    </source>
</evidence>
<feature type="region of interest" description="Disordered" evidence="1">
    <location>
        <begin position="1068"/>
        <end position="1090"/>
    </location>
</feature>
<dbReference type="InterPro" id="IPR045338">
    <property type="entry name" value="DUF6535"/>
</dbReference>
<feature type="transmembrane region" description="Helical" evidence="2">
    <location>
        <begin position="185"/>
        <end position="206"/>
    </location>
</feature>
<keyword evidence="2" id="KW-1133">Transmembrane helix</keyword>
<dbReference type="Pfam" id="PF20153">
    <property type="entry name" value="DUF6535"/>
    <property type="match status" value="1"/>
</dbReference>
<dbReference type="EMBL" id="ML210331">
    <property type="protein sequence ID" value="TFK19648.1"/>
    <property type="molecule type" value="Genomic_DNA"/>
</dbReference>
<reference evidence="4 5" key="1">
    <citation type="journal article" date="2019" name="Nat. Ecol. Evol.">
        <title>Megaphylogeny resolves global patterns of mushroom evolution.</title>
        <authorList>
            <person name="Varga T."/>
            <person name="Krizsan K."/>
            <person name="Foldi C."/>
            <person name="Dima B."/>
            <person name="Sanchez-Garcia M."/>
            <person name="Sanchez-Ramirez S."/>
            <person name="Szollosi G.J."/>
            <person name="Szarkandi J.G."/>
            <person name="Papp V."/>
            <person name="Albert L."/>
            <person name="Andreopoulos W."/>
            <person name="Angelini C."/>
            <person name="Antonin V."/>
            <person name="Barry K.W."/>
            <person name="Bougher N.L."/>
            <person name="Buchanan P."/>
            <person name="Buyck B."/>
            <person name="Bense V."/>
            <person name="Catcheside P."/>
            <person name="Chovatia M."/>
            <person name="Cooper J."/>
            <person name="Damon W."/>
            <person name="Desjardin D."/>
            <person name="Finy P."/>
            <person name="Geml J."/>
            <person name="Haridas S."/>
            <person name="Hughes K."/>
            <person name="Justo A."/>
            <person name="Karasinski D."/>
            <person name="Kautmanova I."/>
            <person name="Kiss B."/>
            <person name="Kocsube S."/>
            <person name="Kotiranta H."/>
            <person name="LaButti K.M."/>
            <person name="Lechner B.E."/>
            <person name="Liimatainen K."/>
            <person name="Lipzen A."/>
            <person name="Lukacs Z."/>
            <person name="Mihaltcheva S."/>
            <person name="Morgado L.N."/>
            <person name="Niskanen T."/>
            <person name="Noordeloos M.E."/>
            <person name="Ohm R.A."/>
            <person name="Ortiz-Santana B."/>
            <person name="Ovrebo C."/>
            <person name="Racz N."/>
            <person name="Riley R."/>
            <person name="Savchenko A."/>
            <person name="Shiryaev A."/>
            <person name="Soop K."/>
            <person name="Spirin V."/>
            <person name="Szebenyi C."/>
            <person name="Tomsovsky M."/>
            <person name="Tulloss R.E."/>
            <person name="Uehling J."/>
            <person name="Grigoriev I.V."/>
            <person name="Vagvolgyi C."/>
            <person name="Papp T."/>
            <person name="Martin F.M."/>
            <person name="Miettinen O."/>
            <person name="Hibbett D.S."/>
            <person name="Nagy L.G."/>
        </authorList>
    </citation>
    <scope>NUCLEOTIDE SEQUENCE [LARGE SCALE GENOMIC DNA]</scope>
    <source>
        <strain evidence="4 5">CBS 121175</strain>
    </source>
</reference>